<keyword evidence="4" id="KW-0540">Nuclease</keyword>
<dbReference type="RefSeq" id="XP_038826998.1">
    <property type="nucleotide sequence ID" value="XM_038971070.1"/>
</dbReference>
<evidence type="ECO:0000256" key="6">
    <source>
        <dbReference type="ARBA" id="ARBA00022839"/>
    </source>
</evidence>
<dbReference type="GO" id="GO:0006308">
    <property type="term" value="P:DNA catabolic process"/>
    <property type="evidence" value="ECO:0007669"/>
    <property type="project" value="TreeGrafter"/>
</dbReference>
<dbReference type="PANTHER" id="PTHR12801:SF158">
    <property type="entry name" value="RNA EXONUCLEASE 4"/>
    <property type="match status" value="1"/>
</dbReference>
<dbReference type="CDD" id="cd06144">
    <property type="entry name" value="REX4_like"/>
    <property type="match status" value="1"/>
</dbReference>
<feature type="compositionally biased region" description="Basic and acidic residues" evidence="8">
    <location>
        <begin position="1"/>
        <end position="11"/>
    </location>
</feature>
<evidence type="ECO:0000256" key="7">
    <source>
        <dbReference type="ARBA" id="ARBA00023242"/>
    </source>
</evidence>
<feature type="region of interest" description="Disordered" evidence="8">
    <location>
        <begin position="1"/>
        <end position="203"/>
    </location>
</feature>
<reference evidence="11 12" key="1">
    <citation type="submission" date="2025-04" db="UniProtKB">
        <authorList>
            <consortium name="RefSeq"/>
        </authorList>
    </citation>
    <scope>IDENTIFICATION</scope>
    <source>
        <tissue evidence="11 12">White muscle</tissue>
    </source>
</reference>
<feature type="region of interest" description="Disordered" evidence="8">
    <location>
        <begin position="409"/>
        <end position="435"/>
    </location>
</feature>
<evidence type="ECO:0000259" key="9">
    <source>
        <dbReference type="SMART" id="SM00479"/>
    </source>
</evidence>
<dbReference type="InterPro" id="IPR036397">
    <property type="entry name" value="RNaseH_sf"/>
</dbReference>
<dbReference type="SUPFAM" id="SSF53098">
    <property type="entry name" value="Ribonuclease H-like"/>
    <property type="match status" value="1"/>
</dbReference>
<organism evidence="10 12">
    <name type="scientific">Salvelinus namaycush</name>
    <name type="common">Lake trout</name>
    <name type="synonym">Salmo namaycush</name>
    <dbReference type="NCBI Taxonomy" id="8040"/>
    <lineage>
        <taxon>Eukaryota</taxon>
        <taxon>Metazoa</taxon>
        <taxon>Chordata</taxon>
        <taxon>Craniata</taxon>
        <taxon>Vertebrata</taxon>
        <taxon>Euteleostomi</taxon>
        <taxon>Actinopterygii</taxon>
        <taxon>Neopterygii</taxon>
        <taxon>Teleostei</taxon>
        <taxon>Protacanthopterygii</taxon>
        <taxon>Salmoniformes</taxon>
        <taxon>Salmonidae</taxon>
        <taxon>Salmoninae</taxon>
        <taxon>Salvelinus</taxon>
    </lineage>
</organism>
<feature type="compositionally biased region" description="Basic and acidic residues" evidence="8">
    <location>
        <begin position="40"/>
        <end position="49"/>
    </location>
</feature>
<dbReference type="FunFam" id="3.30.420.10:FF:000007">
    <property type="entry name" value="Interferon-stimulated exonuclease gene 20"/>
    <property type="match status" value="1"/>
</dbReference>
<evidence type="ECO:0000256" key="2">
    <source>
        <dbReference type="ARBA" id="ARBA00010489"/>
    </source>
</evidence>
<evidence type="ECO:0000313" key="10">
    <source>
        <dbReference type="Proteomes" id="UP000808372"/>
    </source>
</evidence>
<feature type="compositionally biased region" description="Basic and acidic residues" evidence="8">
    <location>
        <begin position="419"/>
        <end position="428"/>
    </location>
</feature>
<feature type="compositionally biased region" description="Low complexity" evidence="8">
    <location>
        <begin position="12"/>
        <end position="24"/>
    </location>
</feature>
<dbReference type="AlphaFoldDB" id="A0A8U0TSV9"/>
<dbReference type="SMART" id="SM00479">
    <property type="entry name" value="EXOIII"/>
    <property type="match status" value="1"/>
</dbReference>
<keyword evidence="5" id="KW-0378">Hydrolase</keyword>
<feature type="compositionally biased region" description="Polar residues" evidence="8">
    <location>
        <begin position="129"/>
        <end position="159"/>
    </location>
</feature>
<evidence type="ECO:0000256" key="1">
    <source>
        <dbReference type="ARBA" id="ARBA00004123"/>
    </source>
</evidence>
<keyword evidence="10" id="KW-1185">Reference proteome</keyword>
<dbReference type="InterPro" id="IPR037431">
    <property type="entry name" value="REX4_DEDDh_dom"/>
</dbReference>
<keyword evidence="7" id="KW-0539">Nucleus</keyword>
<dbReference type="Pfam" id="PF00929">
    <property type="entry name" value="RNase_T"/>
    <property type="match status" value="1"/>
</dbReference>
<dbReference type="GO" id="GO:0006364">
    <property type="term" value="P:rRNA processing"/>
    <property type="evidence" value="ECO:0007669"/>
    <property type="project" value="InterPro"/>
</dbReference>
<dbReference type="GeneID" id="120026250"/>
<protein>
    <recommendedName>
        <fullName evidence="3">RNA exonuclease 4</fullName>
    </recommendedName>
</protein>
<dbReference type="GO" id="GO:0005730">
    <property type="term" value="C:nucleolus"/>
    <property type="evidence" value="ECO:0007669"/>
    <property type="project" value="UniProtKB-ARBA"/>
</dbReference>
<proteinExistence type="inferred from homology"/>
<feature type="compositionally biased region" description="Basic and acidic residues" evidence="8">
    <location>
        <begin position="89"/>
        <end position="109"/>
    </location>
</feature>
<gene>
    <name evidence="11 12" type="primary">LOC120026250</name>
</gene>
<feature type="compositionally biased region" description="Polar residues" evidence="8">
    <location>
        <begin position="169"/>
        <end position="178"/>
    </location>
</feature>
<name>A0A8U0TSV9_SALNM</name>
<sequence>MMCKVKPEKTDSAASKMPKSSQSQAKKKPLKTLSQHTKKKEPVSKDQGKTKALLPPKDAQQFSTNWKTLLEVFKSNPPPVKKQPFQQNSKKEDPKKPTKDISKEVEVAHKKPAKNLSKTVNDAKATKPKQVNSGKAWQDSAVPSKTQVNGIDPGQSGTEQPKAKKRKQSSVQIDSNAQLKKKKVEVEEKKPTESDMWFDDVDPDDIEATVGTEAADIMRKIQGTQKTHAQTTEKALVKDRAFEGLTKAVAMDCEMVGVGPDGEDSIVARVSLVNQFGKCIYDKYVKPTEKVTDYRTAVSGIRPDDIKNGENVKTVQKEVAEILQGRTLVGHAIHNDLKILFLDHPKKRIRDTQKYKPFKKIVKSGRPSLKLLCSEILGVKVQQGEHSSVQDAQATMRLYTVAKKHWEAEIKASHNNPELTKRTKEPRKPKSPKHK</sequence>
<evidence type="ECO:0000313" key="12">
    <source>
        <dbReference type="RefSeq" id="XP_038826998.1"/>
    </source>
</evidence>
<keyword evidence="6" id="KW-0269">Exonuclease</keyword>
<comment type="subcellular location">
    <subcellularLocation>
        <location evidence="1">Nucleus</location>
    </subcellularLocation>
</comment>
<accession>A0A8U0TSV9</accession>
<dbReference type="PANTHER" id="PTHR12801">
    <property type="entry name" value="RNA EXONUCLEASE REXO1 / RECO3 FAMILY MEMBER-RELATED"/>
    <property type="match status" value="1"/>
</dbReference>
<dbReference type="GO" id="GO:0008408">
    <property type="term" value="F:3'-5' exonuclease activity"/>
    <property type="evidence" value="ECO:0007669"/>
    <property type="project" value="InterPro"/>
</dbReference>
<dbReference type="InterPro" id="IPR047021">
    <property type="entry name" value="REXO1/3/4-like"/>
</dbReference>
<dbReference type="Gene3D" id="3.30.420.10">
    <property type="entry name" value="Ribonuclease H-like superfamily/Ribonuclease H"/>
    <property type="match status" value="1"/>
</dbReference>
<evidence type="ECO:0000256" key="8">
    <source>
        <dbReference type="SAM" id="MobiDB-lite"/>
    </source>
</evidence>
<evidence type="ECO:0000256" key="4">
    <source>
        <dbReference type="ARBA" id="ARBA00022722"/>
    </source>
</evidence>
<dbReference type="Proteomes" id="UP000808372">
    <property type="component" value="Chromosome 31"/>
</dbReference>
<evidence type="ECO:0000256" key="3">
    <source>
        <dbReference type="ARBA" id="ARBA00016937"/>
    </source>
</evidence>
<dbReference type="RefSeq" id="XP_038826997.1">
    <property type="nucleotide sequence ID" value="XM_038971069.1"/>
</dbReference>
<dbReference type="InterPro" id="IPR012337">
    <property type="entry name" value="RNaseH-like_sf"/>
</dbReference>
<dbReference type="OrthoDB" id="8191639at2759"/>
<dbReference type="InterPro" id="IPR013520">
    <property type="entry name" value="Ribonucl_H"/>
</dbReference>
<feature type="domain" description="Exonuclease" evidence="9">
    <location>
        <begin position="247"/>
        <end position="408"/>
    </location>
</feature>
<evidence type="ECO:0000313" key="11">
    <source>
        <dbReference type="RefSeq" id="XP_038826997.1"/>
    </source>
</evidence>
<comment type="similarity">
    <text evidence="2">Belongs to the REXO4 family.</text>
</comment>
<feature type="compositionally biased region" description="Basic and acidic residues" evidence="8">
    <location>
        <begin position="184"/>
        <end position="193"/>
    </location>
</feature>
<dbReference type="GO" id="GO:0003676">
    <property type="term" value="F:nucleic acid binding"/>
    <property type="evidence" value="ECO:0007669"/>
    <property type="project" value="InterPro"/>
</dbReference>
<dbReference type="KEGG" id="snh:120026250"/>
<evidence type="ECO:0000256" key="5">
    <source>
        <dbReference type="ARBA" id="ARBA00022801"/>
    </source>
</evidence>